<protein>
    <submittedName>
        <fullName evidence="1">Uncharacterized protein</fullName>
    </submittedName>
</protein>
<dbReference type="EMBL" id="GGEC01060896">
    <property type="protein sequence ID" value="MBX41380.1"/>
    <property type="molecule type" value="Transcribed_RNA"/>
</dbReference>
<name>A0A2P2NG43_RHIMU</name>
<evidence type="ECO:0000313" key="1">
    <source>
        <dbReference type="EMBL" id="MBX41380.1"/>
    </source>
</evidence>
<accession>A0A2P2NG43</accession>
<proteinExistence type="predicted"/>
<reference evidence="1" key="1">
    <citation type="submission" date="2018-02" db="EMBL/GenBank/DDBJ databases">
        <title>Rhizophora mucronata_Transcriptome.</title>
        <authorList>
            <person name="Meera S.P."/>
            <person name="Sreeshan A."/>
            <person name="Augustine A."/>
        </authorList>
    </citation>
    <scope>NUCLEOTIDE SEQUENCE</scope>
    <source>
        <tissue evidence="1">Leaf</tissue>
    </source>
</reference>
<sequence length="15" mass="1740">MPDFNCVQRSSRNSV</sequence>
<organism evidence="1">
    <name type="scientific">Rhizophora mucronata</name>
    <name type="common">Asiatic mangrove</name>
    <dbReference type="NCBI Taxonomy" id="61149"/>
    <lineage>
        <taxon>Eukaryota</taxon>
        <taxon>Viridiplantae</taxon>
        <taxon>Streptophyta</taxon>
        <taxon>Embryophyta</taxon>
        <taxon>Tracheophyta</taxon>
        <taxon>Spermatophyta</taxon>
        <taxon>Magnoliopsida</taxon>
        <taxon>eudicotyledons</taxon>
        <taxon>Gunneridae</taxon>
        <taxon>Pentapetalae</taxon>
        <taxon>rosids</taxon>
        <taxon>fabids</taxon>
        <taxon>Malpighiales</taxon>
        <taxon>Rhizophoraceae</taxon>
        <taxon>Rhizophora</taxon>
    </lineage>
</organism>